<dbReference type="Proteomes" id="UP000008493">
    <property type="component" value="Unassembled WGS sequence"/>
</dbReference>
<proteinExistence type="predicted"/>
<name>K5WRN3_AGABU</name>
<evidence type="ECO:0000313" key="2">
    <source>
        <dbReference type="Proteomes" id="UP000008493"/>
    </source>
</evidence>
<organism evidence="1 2">
    <name type="scientific">Agaricus bisporus var. burnettii (strain JB137-S8 / ATCC MYA-4627 / FGSC 10392)</name>
    <name type="common">White button mushroom</name>
    <dbReference type="NCBI Taxonomy" id="597362"/>
    <lineage>
        <taxon>Eukaryota</taxon>
        <taxon>Fungi</taxon>
        <taxon>Dikarya</taxon>
        <taxon>Basidiomycota</taxon>
        <taxon>Agaricomycotina</taxon>
        <taxon>Agaricomycetes</taxon>
        <taxon>Agaricomycetidae</taxon>
        <taxon>Agaricales</taxon>
        <taxon>Agaricineae</taxon>
        <taxon>Agaricaceae</taxon>
        <taxon>Agaricus</taxon>
    </lineage>
</organism>
<dbReference type="KEGG" id="abp:AGABI1DRAFT135437"/>
<accession>K5WRN3</accession>
<dbReference type="EMBL" id="JH973391">
    <property type="protein sequence ID" value="EKM73177.1"/>
    <property type="molecule type" value="Genomic_DNA"/>
</dbReference>
<dbReference type="GeneID" id="18828569"/>
<keyword evidence="2" id="KW-1185">Reference proteome</keyword>
<dbReference type="InParanoid" id="K5WRN3"/>
<evidence type="ECO:0000313" key="1">
    <source>
        <dbReference type="EMBL" id="EKM73177.1"/>
    </source>
</evidence>
<dbReference type="AlphaFoldDB" id="K5WRN3"/>
<dbReference type="HOGENOM" id="CLU_2757213_0_0_1"/>
<gene>
    <name evidence="1" type="ORF">AGABI1DRAFT_135437</name>
</gene>
<protein>
    <submittedName>
        <fullName evidence="1">Uncharacterized protein</fullName>
    </submittedName>
</protein>
<reference evidence="2" key="1">
    <citation type="journal article" date="2012" name="Proc. Natl. Acad. Sci. U.S.A.">
        <title>Genome sequence of the button mushroom Agaricus bisporus reveals mechanisms governing adaptation to a humic-rich ecological niche.</title>
        <authorList>
            <person name="Morin E."/>
            <person name="Kohler A."/>
            <person name="Baker A.R."/>
            <person name="Foulongne-Oriol M."/>
            <person name="Lombard V."/>
            <person name="Nagy L.G."/>
            <person name="Ohm R.A."/>
            <person name="Patyshakuliyeva A."/>
            <person name="Brun A."/>
            <person name="Aerts A.L."/>
            <person name="Bailey A.M."/>
            <person name="Billette C."/>
            <person name="Coutinho P.M."/>
            <person name="Deakin G."/>
            <person name="Doddapaneni H."/>
            <person name="Floudas D."/>
            <person name="Grimwood J."/>
            <person name="Hilden K."/>
            <person name="Kuees U."/>
            <person name="LaButti K.M."/>
            <person name="Lapidus A."/>
            <person name="Lindquist E.A."/>
            <person name="Lucas S.M."/>
            <person name="Murat C."/>
            <person name="Riley R.W."/>
            <person name="Salamov A.A."/>
            <person name="Schmutz J."/>
            <person name="Subramanian V."/>
            <person name="Woesten H.A.B."/>
            <person name="Xu J."/>
            <person name="Eastwood D.C."/>
            <person name="Foster G.D."/>
            <person name="Sonnenberg A.S."/>
            <person name="Cullen D."/>
            <person name="de Vries R.P."/>
            <person name="Lundell T."/>
            <person name="Hibbett D.S."/>
            <person name="Henrissat B."/>
            <person name="Burton K.S."/>
            <person name="Kerrigan R.W."/>
            <person name="Challen M.P."/>
            <person name="Grigoriev I.V."/>
            <person name="Martin F."/>
        </authorList>
    </citation>
    <scope>NUCLEOTIDE SEQUENCE [LARGE SCALE GENOMIC DNA]</scope>
    <source>
        <strain evidence="2">JB137-S8 / ATCC MYA-4627 / FGSC 10392</strain>
    </source>
</reference>
<sequence>MIDDPRYCGTTSPQRWTVPGYCASSHPGSILSILILSMIDDPQYCGTTSPQRWTVPEYCASSHWGSILVL</sequence>
<dbReference type="RefSeq" id="XP_007336184.1">
    <property type="nucleotide sequence ID" value="XM_007336122.1"/>
</dbReference>